<evidence type="ECO:0000313" key="3">
    <source>
        <dbReference type="EMBL" id="ALO14102.1"/>
    </source>
</evidence>
<dbReference type="KEGG" id="blq:L21SP5_00423"/>
<dbReference type="EMBL" id="CP013118">
    <property type="protein sequence ID" value="ALO14102.1"/>
    <property type="molecule type" value="Genomic_DNA"/>
</dbReference>
<dbReference type="InterPro" id="IPR026444">
    <property type="entry name" value="Secre_tail"/>
</dbReference>
<dbReference type="OrthoDB" id="1014732at2"/>
<feature type="domain" description="Secretion system C-terminal sorting" evidence="2">
    <location>
        <begin position="142"/>
        <end position="215"/>
    </location>
</feature>
<gene>
    <name evidence="3" type="ORF">L21SP5_00423</name>
</gene>
<dbReference type="Pfam" id="PF18962">
    <property type="entry name" value="Por_Secre_tail"/>
    <property type="match status" value="1"/>
</dbReference>
<evidence type="ECO:0000259" key="2">
    <source>
        <dbReference type="Pfam" id="PF18962"/>
    </source>
</evidence>
<accession>A0A0S2HVS6</accession>
<dbReference type="RefSeq" id="WP_057951684.1">
    <property type="nucleotide sequence ID" value="NZ_CP013118.1"/>
</dbReference>
<dbReference type="Proteomes" id="UP000064893">
    <property type="component" value="Chromosome"/>
</dbReference>
<feature type="chain" id="PRO_5006599143" description="Secretion system C-terminal sorting domain-containing protein" evidence="1">
    <location>
        <begin position="23"/>
        <end position="219"/>
    </location>
</feature>
<protein>
    <recommendedName>
        <fullName evidence="2">Secretion system C-terminal sorting domain-containing protein</fullName>
    </recommendedName>
</protein>
<sequence length="219" mass="24437" precursor="true">MKTLVLSSVLGLTIFLSTSLLAQLPSIDSLHILPNNPTAGEQTSLICYTTFPSGDCELNDHTVNILDTNIIVNLNFTVGDYTVICNSIDTLIIGNLNANNYMLIAELSQNLETTIYDIDTINFSIETVGILENKIDENPFYIYPNPFTDRISIESNSALKNVSKVELISVYGQKIYTNDNINNIKTEIDTKNLIDGIYFLIITNEEQKYGIEKIVKNTP</sequence>
<keyword evidence="4" id="KW-1185">Reference proteome</keyword>
<organism evidence="3 4">
    <name type="scientific">Salinivirga cyanobacteriivorans</name>
    <dbReference type="NCBI Taxonomy" id="1307839"/>
    <lineage>
        <taxon>Bacteria</taxon>
        <taxon>Pseudomonadati</taxon>
        <taxon>Bacteroidota</taxon>
        <taxon>Bacteroidia</taxon>
        <taxon>Bacteroidales</taxon>
        <taxon>Salinivirgaceae</taxon>
        <taxon>Salinivirga</taxon>
    </lineage>
</organism>
<dbReference type="NCBIfam" id="TIGR04183">
    <property type="entry name" value="Por_Secre_tail"/>
    <property type="match status" value="1"/>
</dbReference>
<evidence type="ECO:0000313" key="4">
    <source>
        <dbReference type="Proteomes" id="UP000064893"/>
    </source>
</evidence>
<evidence type="ECO:0000256" key="1">
    <source>
        <dbReference type="SAM" id="SignalP"/>
    </source>
</evidence>
<proteinExistence type="predicted"/>
<keyword evidence="1" id="KW-0732">Signal</keyword>
<feature type="signal peptide" evidence="1">
    <location>
        <begin position="1"/>
        <end position="22"/>
    </location>
</feature>
<name>A0A0S2HVS6_9BACT</name>
<dbReference type="AlphaFoldDB" id="A0A0S2HVS6"/>
<reference evidence="3 4" key="1">
    <citation type="submission" date="2015-11" db="EMBL/GenBank/DDBJ databases">
        <title>Description and complete genome sequence of a novel strain predominating in hypersaline microbial mats and representing a new family of the Bacteriodetes phylum.</title>
        <authorList>
            <person name="Spring S."/>
            <person name="Bunk B."/>
            <person name="Sproer C."/>
            <person name="Klenk H.-P."/>
        </authorList>
    </citation>
    <scope>NUCLEOTIDE SEQUENCE [LARGE SCALE GENOMIC DNA]</scope>
    <source>
        <strain evidence="3 4">L21-Spi-D4</strain>
    </source>
</reference>